<name>A0AAW0K9J4_QUESU</name>
<keyword evidence="5" id="KW-1185">Reference proteome</keyword>
<dbReference type="InterPro" id="IPR035979">
    <property type="entry name" value="RBD_domain_sf"/>
</dbReference>
<accession>A0AAW0K9J4</accession>
<evidence type="ECO:0000256" key="2">
    <source>
        <dbReference type="PROSITE-ProRule" id="PRU00176"/>
    </source>
</evidence>
<dbReference type="PANTHER" id="PTHR48024">
    <property type="entry name" value="GEO13361P1-RELATED"/>
    <property type="match status" value="1"/>
</dbReference>
<keyword evidence="1 2" id="KW-0694">RNA-binding</keyword>
<feature type="domain" description="RRM" evidence="3">
    <location>
        <begin position="56"/>
        <end position="125"/>
    </location>
</feature>
<gene>
    <name evidence="4" type="primary">UBA2B_0</name>
    <name evidence="4" type="ORF">CFP56_023581</name>
</gene>
<evidence type="ECO:0000256" key="1">
    <source>
        <dbReference type="ARBA" id="ARBA00022884"/>
    </source>
</evidence>
<dbReference type="InterPro" id="IPR050886">
    <property type="entry name" value="RNA-binding_reg"/>
</dbReference>
<dbReference type="Proteomes" id="UP000237347">
    <property type="component" value="Unassembled WGS sequence"/>
</dbReference>
<dbReference type="Pfam" id="PF00076">
    <property type="entry name" value="RRM_1"/>
    <property type="match status" value="1"/>
</dbReference>
<evidence type="ECO:0000313" key="5">
    <source>
        <dbReference type="Proteomes" id="UP000237347"/>
    </source>
</evidence>
<proteinExistence type="predicted"/>
<dbReference type="PROSITE" id="PS50102">
    <property type="entry name" value="RRM"/>
    <property type="match status" value="1"/>
</dbReference>
<reference evidence="4 5" key="1">
    <citation type="journal article" date="2018" name="Sci. Data">
        <title>The draft genome sequence of cork oak.</title>
        <authorList>
            <person name="Ramos A.M."/>
            <person name="Usie A."/>
            <person name="Barbosa P."/>
            <person name="Barros P.M."/>
            <person name="Capote T."/>
            <person name="Chaves I."/>
            <person name="Simoes F."/>
            <person name="Abreu I."/>
            <person name="Carrasquinho I."/>
            <person name="Faro C."/>
            <person name="Guimaraes J.B."/>
            <person name="Mendonca D."/>
            <person name="Nobrega F."/>
            <person name="Rodrigues L."/>
            <person name="Saibo N.J.M."/>
            <person name="Varela M.C."/>
            <person name="Egas C."/>
            <person name="Matos J."/>
            <person name="Miguel C.M."/>
            <person name="Oliveira M.M."/>
            <person name="Ricardo C.P."/>
            <person name="Goncalves S."/>
        </authorList>
    </citation>
    <scope>NUCLEOTIDE SEQUENCE [LARGE SCALE GENOMIC DNA]</scope>
    <source>
        <strain evidence="5">cv. HL8</strain>
    </source>
</reference>
<dbReference type="Gene3D" id="3.30.70.330">
    <property type="match status" value="1"/>
</dbReference>
<protein>
    <submittedName>
        <fullName evidence="4">Ubp1-associated protein 2b</fullName>
    </submittedName>
</protein>
<sequence>KQNKRKKNRTAETALITCEEELEEESRWVWRLRRPPEKDCNVVIDKAIRKANGYGFVFNVLFDTDSKKLRQFFSKFGEIEIELIGFDSTTGKSRGFALFMYKTTRKAKGYGFILFTTRKSALKAL</sequence>
<dbReference type="GO" id="GO:0003723">
    <property type="term" value="F:RNA binding"/>
    <property type="evidence" value="ECO:0007669"/>
    <property type="project" value="UniProtKB-UniRule"/>
</dbReference>
<dbReference type="AlphaFoldDB" id="A0AAW0K9J4"/>
<dbReference type="PANTHER" id="PTHR48024:SF56">
    <property type="entry name" value="HETEROGENEOUS NUCLEAR RIBONUCLEOPROTEIN A0"/>
    <property type="match status" value="1"/>
</dbReference>
<dbReference type="EMBL" id="PKMF04000373">
    <property type="protein sequence ID" value="KAK7835226.1"/>
    <property type="molecule type" value="Genomic_DNA"/>
</dbReference>
<dbReference type="SUPFAM" id="SSF54928">
    <property type="entry name" value="RNA-binding domain, RBD"/>
    <property type="match status" value="1"/>
</dbReference>
<organism evidence="4 5">
    <name type="scientific">Quercus suber</name>
    <name type="common">Cork oak</name>
    <dbReference type="NCBI Taxonomy" id="58331"/>
    <lineage>
        <taxon>Eukaryota</taxon>
        <taxon>Viridiplantae</taxon>
        <taxon>Streptophyta</taxon>
        <taxon>Embryophyta</taxon>
        <taxon>Tracheophyta</taxon>
        <taxon>Spermatophyta</taxon>
        <taxon>Magnoliopsida</taxon>
        <taxon>eudicotyledons</taxon>
        <taxon>Gunneridae</taxon>
        <taxon>Pentapetalae</taxon>
        <taxon>rosids</taxon>
        <taxon>fabids</taxon>
        <taxon>Fagales</taxon>
        <taxon>Fagaceae</taxon>
        <taxon>Quercus</taxon>
    </lineage>
</organism>
<evidence type="ECO:0000259" key="3">
    <source>
        <dbReference type="PROSITE" id="PS50102"/>
    </source>
</evidence>
<dbReference type="InterPro" id="IPR000504">
    <property type="entry name" value="RRM_dom"/>
</dbReference>
<evidence type="ECO:0000313" key="4">
    <source>
        <dbReference type="EMBL" id="KAK7835226.1"/>
    </source>
</evidence>
<feature type="non-terminal residue" evidence="4">
    <location>
        <position position="1"/>
    </location>
</feature>
<dbReference type="InterPro" id="IPR012677">
    <property type="entry name" value="Nucleotide-bd_a/b_plait_sf"/>
</dbReference>
<comment type="caution">
    <text evidence="4">The sequence shown here is derived from an EMBL/GenBank/DDBJ whole genome shotgun (WGS) entry which is preliminary data.</text>
</comment>